<name>A0ABV6RQS1_9GAMM</name>
<evidence type="ECO:0000313" key="3">
    <source>
        <dbReference type="Proteomes" id="UP001589896"/>
    </source>
</evidence>
<organism evidence="2 3">
    <name type="scientific">Lysobacter korlensis</name>
    <dbReference type="NCBI Taxonomy" id="553636"/>
    <lineage>
        <taxon>Bacteria</taxon>
        <taxon>Pseudomonadati</taxon>
        <taxon>Pseudomonadota</taxon>
        <taxon>Gammaproteobacteria</taxon>
        <taxon>Lysobacterales</taxon>
        <taxon>Lysobacteraceae</taxon>
        <taxon>Lysobacter</taxon>
    </lineage>
</organism>
<keyword evidence="1" id="KW-0732">Signal</keyword>
<proteinExistence type="predicted"/>
<protein>
    <submittedName>
        <fullName evidence="2">Uncharacterized protein</fullName>
    </submittedName>
</protein>
<reference evidence="2 3" key="1">
    <citation type="submission" date="2024-09" db="EMBL/GenBank/DDBJ databases">
        <authorList>
            <person name="Sun Q."/>
            <person name="Mori K."/>
        </authorList>
    </citation>
    <scope>NUCLEOTIDE SEQUENCE [LARGE SCALE GENOMIC DNA]</scope>
    <source>
        <strain evidence="2 3">KCTC 23076</strain>
    </source>
</reference>
<dbReference type="Proteomes" id="UP001589896">
    <property type="component" value="Unassembled WGS sequence"/>
</dbReference>
<evidence type="ECO:0000256" key="1">
    <source>
        <dbReference type="SAM" id="SignalP"/>
    </source>
</evidence>
<accession>A0ABV6RQS1</accession>
<gene>
    <name evidence="2" type="ORF">ACFFGH_16000</name>
</gene>
<dbReference type="RefSeq" id="WP_386669991.1">
    <property type="nucleotide sequence ID" value="NZ_JBHLTG010000003.1"/>
</dbReference>
<sequence>MKAVLQCACLLIGGAMFVSTAEAALVTHNYVGTIKQVRGPQPPEVAVGTTINLSYTVDAATADQNSLPSQGIFFGAMQSLRVELPGREPILSVSGGTVQTFDNTELSGVTLTDTVLMFNGTINQPSEFGGLPVYYWQLILQEVTPLDVTPTMLNGDVFPTEPIAAPEVYLQLQTTPGYITTLLLELKPAEPAAPTVPEVVTDAKLRIDTLVEQGQLGAGVAQSIVAKLDVVLQAFTTERNGVCGPLVGLRNQVGNLPRRTAEEAAVADELAALVAVLTEAVGTCSAE</sequence>
<keyword evidence="3" id="KW-1185">Reference proteome</keyword>
<feature type="chain" id="PRO_5046751705" evidence="1">
    <location>
        <begin position="24"/>
        <end position="287"/>
    </location>
</feature>
<feature type="signal peptide" evidence="1">
    <location>
        <begin position="1"/>
        <end position="23"/>
    </location>
</feature>
<dbReference type="EMBL" id="JBHLTG010000003">
    <property type="protein sequence ID" value="MFC0679338.1"/>
    <property type="molecule type" value="Genomic_DNA"/>
</dbReference>
<evidence type="ECO:0000313" key="2">
    <source>
        <dbReference type="EMBL" id="MFC0679338.1"/>
    </source>
</evidence>
<comment type="caution">
    <text evidence="2">The sequence shown here is derived from an EMBL/GenBank/DDBJ whole genome shotgun (WGS) entry which is preliminary data.</text>
</comment>